<dbReference type="SUPFAM" id="SSF55073">
    <property type="entry name" value="Nucleotide cyclase"/>
    <property type="match status" value="1"/>
</dbReference>
<organism evidence="5 6">
    <name type="scientific">Devosia nanyangense</name>
    <dbReference type="NCBI Taxonomy" id="1228055"/>
    <lineage>
        <taxon>Bacteria</taxon>
        <taxon>Pseudomonadati</taxon>
        <taxon>Pseudomonadota</taxon>
        <taxon>Alphaproteobacteria</taxon>
        <taxon>Hyphomicrobiales</taxon>
        <taxon>Devosiaceae</taxon>
        <taxon>Devosia</taxon>
    </lineage>
</organism>
<dbReference type="EMBL" id="JACRAF010000036">
    <property type="protein sequence ID" value="MBI4922692.1"/>
    <property type="molecule type" value="Genomic_DNA"/>
</dbReference>
<dbReference type="GO" id="GO:0005886">
    <property type="term" value="C:plasma membrane"/>
    <property type="evidence" value="ECO:0007669"/>
    <property type="project" value="TreeGrafter"/>
</dbReference>
<dbReference type="InterPro" id="IPR043128">
    <property type="entry name" value="Rev_trsase/Diguanyl_cyclase"/>
</dbReference>
<accession>A0A933L433</accession>
<keyword evidence="5" id="KW-0808">Transferase</keyword>
<dbReference type="SMART" id="SM00267">
    <property type="entry name" value="GGDEF"/>
    <property type="match status" value="1"/>
</dbReference>
<comment type="caution">
    <text evidence="5">The sequence shown here is derived from an EMBL/GenBank/DDBJ whole genome shotgun (WGS) entry which is preliminary data.</text>
</comment>
<feature type="coiled-coil region" evidence="3">
    <location>
        <begin position="107"/>
        <end position="134"/>
    </location>
</feature>
<keyword evidence="3" id="KW-0175">Coiled coil</keyword>
<dbReference type="InterPro" id="IPR025991">
    <property type="entry name" value="Chemoreceptor_zinc-bind_dom"/>
</dbReference>
<sequence length="308" mass="34474">MAIPNIPPEQMRSALKELQQAVYNHEQWAENLHATLICHLPPDLRDTGTDAHRNCRFGQWFYSAGAAALADHPGVAEIGHEHERMHQYARTLLTSSTGGVPISIGDYERFVSTMKRLRLEIETVQSELQDALYNLDPLTGTPSRIGMLSKLREQHEFVVRKVRPCTVAMFDLDHFKAVNDQYGHLTGDKVLVDIAHYIVAHLRPYDKVFRYGGEEFLICLPDTDAQTGRDIIDRLRAELGSLMHAAADGRTFQVTISFGVTLLDPDIPVEQSIDRADKALYVAKATGRNRTVIWDASMNGTPEPAATT</sequence>
<evidence type="ECO:0000256" key="2">
    <source>
        <dbReference type="ARBA" id="ARBA00034247"/>
    </source>
</evidence>
<evidence type="ECO:0000259" key="4">
    <source>
        <dbReference type="PROSITE" id="PS50887"/>
    </source>
</evidence>
<dbReference type="NCBIfam" id="TIGR00254">
    <property type="entry name" value="GGDEF"/>
    <property type="match status" value="1"/>
</dbReference>
<dbReference type="AlphaFoldDB" id="A0A933L433"/>
<dbReference type="InterPro" id="IPR029787">
    <property type="entry name" value="Nucleotide_cyclase"/>
</dbReference>
<dbReference type="Gene3D" id="1.20.120.30">
    <property type="entry name" value="Aspartate receptor, ligand-binding domain"/>
    <property type="match status" value="1"/>
</dbReference>
<name>A0A933L433_9HYPH</name>
<evidence type="ECO:0000256" key="3">
    <source>
        <dbReference type="SAM" id="Coils"/>
    </source>
</evidence>
<dbReference type="PROSITE" id="PS50887">
    <property type="entry name" value="GGDEF"/>
    <property type="match status" value="1"/>
</dbReference>
<dbReference type="GO" id="GO:0052621">
    <property type="term" value="F:diguanylate cyclase activity"/>
    <property type="evidence" value="ECO:0007669"/>
    <property type="project" value="UniProtKB-EC"/>
</dbReference>
<dbReference type="GO" id="GO:0043709">
    <property type="term" value="P:cell adhesion involved in single-species biofilm formation"/>
    <property type="evidence" value="ECO:0007669"/>
    <property type="project" value="TreeGrafter"/>
</dbReference>
<evidence type="ECO:0000313" key="6">
    <source>
        <dbReference type="Proteomes" id="UP000782610"/>
    </source>
</evidence>
<proteinExistence type="predicted"/>
<evidence type="ECO:0000313" key="5">
    <source>
        <dbReference type="EMBL" id="MBI4922692.1"/>
    </source>
</evidence>
<protein>
    <recommendedName>
        <fullName evidence="1">diguanylate cyclase</fullName>
        <ecNumber evidence="1">2.7.7.65</ecNumber>
    </recommendedName>
</protein>
<reference evidence="5" key="1">
    <citation type="submission" date="2020-07" db="EMBL/GenBank/DDBJ databases">
        <title>Huge and variable diversity of episymbiotic CPR bacteria and DPANN archaea in groundwater ecosystems.</title>
        <authorList>
            <person name="He C.Y."/>
            <person name="Keren R."/>
            <person name="Whittaker M."/>
            <person name="Farag I.F."/>
            <person name="Doudna J."/>
            <person name="Cate J.H.D."/>
            <person name="Banfield J.F."/>
        </authorList>
    </citation>
    <scope>NUCLEOTIDE SEQUENCE</scope>
    <source>
        <strain evidence="5">NC_groundwater_1586_Pr3_B-0.1um_66_15</strain>
    </source>
</reference>
<dbReference type="Pfam" id="PF00990">
    <property type="entry name" value="GGDEF"/>
    <property type="match status" value="1"/>
</dbReference>
<dbReference type="FunFam" id="3.30.70.270:FF:000001">
    <property type="entry name" value="Diguanylate cyclase domain protein"/>
    <property type="match status" value="1"/>
</dbReference>
<evidence type="ECO:0000256" key="1">
    <source>
        <dbReference type="ARBA" id="ARBA00012528"/>
    </source>
</evidence>
<dbReference type="InterPro" id="IPR050469">
    <property type="entry name" value="Diguanylate_Cyclase"/>
</dbReference>
<gene>
    <name evidence="5" type="ORF">HY834_13175</name>
</gene>
<dbReference type="PANTHER" id="PTHR45138">
    <property type="entry name" value="REGULATORY COMPONENTS OF SENSORY TRANSDUCTION SYSTEM"/>
    <property type="match status" value="1"/>
</dbReference>
<feature type="domain" description="GGDEF" evidence="4">
    <location>
        <begin position="163"/>
        <end position="296"/>
    </location>
</feature>
<dbReference type="NCBIfam" id="NF007380">
    <property type="entry name" value="PRK09894.1"/>
    <property type="match status" value="1"/>
</dbReference>
<dbReference type="Pfam" id="PF13682">
    <property type="entry name" value="CZB"/>
    <property type="match status" value="1"/>
</dbReference>
<dbReference type="EC" id="2.7.7.65" evidence="1"/>
<keyword evidence="5" id="KW-0548">Nucleotidyltransferase</keyword>
<dbReference type="GO" id="GO:1902201">
    <property type="term" value="P:negative regulation of bacterial-type flagellum-dependent cell motility"/>
    <property type="evidence" value="ECO:0007669"/>
    <property type="project" value="TreeGrafter"/>
</dbReference>
<dbReference type="Proteomes" id="UP000782610">
    <property type="component" value="Unassembled WGS sequence"/>
</dbReference>
<dbReference type="Gene3D" id="3.30.70.270">
    <property type="match status" value="1"/>
</dbReference>
<dbReference type="CDD" id="cd01949">
    <property type="entry name" value="GGDEF"/>
    <property type="match status" value="1"/>
</dbReference>
<comment type="catalytic activity">
    <reaction evidence="2">
        <text>2 GTP = 3',3'-c-di-GMP + 2 diphosphate</text>
        <dbReference type="Rhea" id="RHEA:24898"/>
        <dbReference type="ChEBI" id="CHEBI:33019"/>
        <dbReference type="ChEBI" id="CHEBI:37565"/>
        <dbReference type="ChEBI" id="CHEBI:58805"/>
        <dbReference type="EC" id="2.7.7.65"/>
    </reaction>
</comment>
<dbReference type="PANTHER" id="PTHR45138:SF9">
    <property type="entry name" value="DIGUANYLATE CYCLASE DGCM-RELATED"/>
    <property type="match status" value="1"/>
</dbReference>
<dbReference type="InterPro" id="IPR000160">
    <property type="entry name" value="GGDEF_dom"/>
</dbReference>